<evidence type="ECO:0000256" key="1">
    <source>
        <dbReference type="SAM" id="Phobius"/>
    </source>
</evidence>
<comment type="caution">
    <text evidence="2">The sequence shown here is derived from an EMBL/GenBank/DDBJ whole genome shotgun (WGS) entry which is preliminary data.</text>
</comment>
<dbReference type="AlphaFoldDB" id="A0A0G1TMC9"/>
<evidence type="ECO:0000313" key="2">
    <source>
        <dbReference type="EMBL" id="KKU55308.1"/>
    </source>
</evidence>
<feature type="transmembrane region" description="Helical" evidence="1">
    <location>
        <begin position="29"/>
        <end position="47"/>
    </location>
</feature>
<accession>A0A0G1TMC9</accession>
<reference evidence="2 3" key="1">
    <citation type="journal article" date="2015" name="Nature">
        <title>rRNA introns, odd ribosomes, and small enigmatic genomes across a large radiation of phyla.</title>
        <authorList>
            <person name="Brown C.T."/>
            <person name="Hug L.A."/>
            <person name="Thomas B.C."/>
            <person name="Sharon I."/>
            <person name="Castelle C.J."/>
            <person name="Singh A."/>
            <person name="Wilkins M.J."/>
            <person name="Williams K.H."/>
            <person name="Banfield J.F."/>
        </authorList>
    </citation>
    <scope>NUCLEOTIDE SEQUENCE [LARGE SCALE GENOMIC DNA]</scope>
</reference>
<gene>
    <name evidence="2" type="ORF">UX78_C0022G0002</name>
</gene>
<keyword evidence="1" id="KW-1133">Transmembrane helix</keyword>
<proteinExistence type="predicted"/>
<dbReference type="Proteomes" id="UP000034607">
    <property type="component" value="Unassembled WGS sequence"/>
</dbReference>
<sequence length="68" mass="7436">MSHSGPYGISPEVSRYERDIENTRAKEKTATAVAFGLVAVGILVWAVSRPEVQEIIRLLLTPEGVLGR</sequence>
<protein>
    <submittedName>
        <fullName evidence="2">Uncharacterized protein</fullName>
    </submittedName>
</protein>
<keyword evidence="1" id="KW-0472">Membrane</keyword>
<name>A0A0G1TMC9_9BACT</name>
<evidence type="ECO:0000313" key="3">
    <source>
        <dbReference type="Proteomes" id="UP000034607"/>
    </source>
</evidence>
<organism evidence="2 3">
    <name type="scientific">Candidatus Amesbacteria bacterium GW2011_GWA2_47_11</name>
    <dbReference type="NCBI Taxonomy" id="1618357"/>
    <lineage>
        <taxon>Bacteria</taxon>
        <taxon>Candidatus Amesiibacteriota</taxon>
    </lineage>
</organism>
<dbReference type="EMBL" id="LCNM01000022">
    <property type="protein sequence ID" value="KKU55308.1"/>
    <property type="molecule type" value="Genomic_DNA"/>
</dbReference>
<keyword evidence="1" id="KW-0812">Transmembrane</keyword>